<dbReference type="GO" id="GO:0009431">
    <property type="term" value="C:bacterial-type flagellum basal body, MS ring"/>
    <property type="evidence" value="ECO:0007669"/>
    <property type="project" value="InterPro"/>
</dbReference>
<sequence>MPAPVQAALDRMTGFFKQFSVAQRTFALIAVAALVLGGVALASWATKPTMAPLFSGLSGADASAVVDQLDAAGVSYQLTDGGSTVLVPTDRLYPMRIQMAAQGLPASSQAGGYSLLDDMPMTSSEFQQQTTYLRAVEGELARTIEAIDGVETASVKLAIPEQTVFVENKADPTASVFVKTRAGRTLSTEQVQAIVHLVSAGIDGMKSSDVAVIDASGQVLSAIGAEGGGAGFDGKRTADYEQRVSQALQSVLDPILGPGKSAVTVSAELNFDATQRTVEEFSATPDTPPLTETVDEESYTGTGGGAAGVLGPDNIQVPGGANGNGEYSSTSEQRQNAVNKSTETTTTAPGRVDRQSVAVLLDQEASAALDLATLQNTLAAAAGIDPERGDTIQVQRAVFDTSAADAAAAALEAEEAAAAAAAQEKLFRDLVMGGVGLLVALLLILWLVRRAKRSRLAQRERREALELEALRVMEREDPLLLDSADETIMLPPVPAQPPAPVEPPPADRKRAEIAALADEQPDEVAELLRGWLAGAGRGGDR</sequence>
<dbReference type="Pfam" id="PF01514">
    <property type="entry name" value="YscJ_FliF"/>
    <property type="match status" value="1"/>
</dbReference>
<dbReference type="GO" id="GO:0071973">
    <property type="term" value="P:bacterial-type flagellum-dependent cell motility"/>
    <property type="evidence" value="ECO:0007669"/>
    <property type="project" value="InterPro"/>
</dbReference>
<keyword evidence="8 9" id="KW-0975">Bacterial flagellum</keyword>
<accession>A0A2W5X0D0</accession>
<feature type="compositionally biased region" description="Polar residues" evidence="10">
    <location>
        <begin position="325"/>
        <end position="348"/>
    </location>
</feature>
<evidence type="ECO:0000313" key="14">
    <source>
        <dbReference type="EMBL" id="PZR54126.1"/>
    </source>
</evidence>
<evidence type="ECO:0000256" key="4">
    <source>
        <dbReference type="ARBA" id="ARBA00022475"/>
    </source>
</evidence>
<dbReference type="PRINTS" id="PR01009">
    <property type="entry name" value="FLGMRINGFLIF"/>
</dbReference>
<feature type="transmembrane region" description="Helical" evidence="11">
    <location>
        <begin position="430"/>
        <end position="448"/>
    </location>
</feature>
<keyword evidence="5 11" id="KW-0812">Transmembrane</keyword>
<keyword evidence="14" id="KW-0966">Cell projection</keyword>
<dbReference type="PANTHER" id="PTHR30046:SF0">
    <property type="entry name" value="FLAGELLAR M-RING PROTEIN"/>
    <property type="match status" value="1"/>
</dbReference>
<comment type="function">
    <text evidence="9">The M ring may be actively involved in energy transduction.</text>
</comment>
<evidence type="ECO:0000256" key="10">
    <source>
        <dbReference type="SAM" id="MobiDB-lite"/>
    </source>
</evidence>
<keyword evidence="14" id="KW-0282">Flagellum</keyword>
<keyword evidence="4" id="KW-1003">Cell membrane</keyword>
<evidence type="ECO:0000256" key="1">
    <source>
        <dbReference type="ARBA" id="ARBA00004117"/>
    </source>
</evidence>
<evidence type="ECO:0000256" key="2">
    <source>
        <dbReference type="ARBA" id="ARBA00004651"/>
    </source>
</evidence>
<comment type="similarity">
    <text evidence="3 9">Belongs to the FliF family.</text>
</comment>
<keyword evidence="14" id="KW-0969">Cilium</keyword>
<evidence type="ECO:0000256" key="6">
    <source>
        <dbReference type="ARBA" id="ARBA00022989"/>
    </source>
</evidence>
<dbReference type="AlphaFoldDB" id="A0A2W5X0D0"/>
<proteinExistence type="inferred from homology"/>
<reference evidence="14 15" key="1">
    <citation type="submission" date="2018-06" db="EMBL/GenBank/DDBJ databases">
        <title>Whole genome sequencing of a novel hydrocarbon degrading bacterial strain, PW21 isolated from oil contaminated produced water sample.</title>
        <authorList>
            <person name="Nagkirti P."/>
            <person name="Shaikh A."/>
            <person name="Gowdaman V."/>
            <person name="Engineer A.E."/>
            <person name="Dagar S."/>
            <person name="Dhakephalkar P.K."/>
        </authorList>
    </citation>
    <scope>NUCLEOTIDE SEQUENCE [LARGE SCALE GENOMIC DNA]</scope>
    <source>
        <strain evidence="14 15">PW21</strain>
    </source>
</reference>
<evidence type="ECO:0000256" key="11">
    <source>
        <dbReference type="SAM" id="Phobius"/>
    </source>
</evidence>
<feature type="domain" description="Flagellar M-ring C-terminal" evidence="13">
    <location>
        <begin position="252"/>
        <end position="399"/>
    </location>
</feature>
<feature type="region of interest" description="Disordered" evidence="10">
    <location>
        <begin position="277"/>
        <end position="350"/>
    </location>
</feature>
<dbReference type="PIRSF" id="PIRSF004862">
    <property type="entry name" value="FliF"/>
    <property type="match status" value="1"/>
</dbReference>
<feature type="domain" description="Flagellar M-ring N-terminal" evidence="12">
    <location>
        <begin position="46"/>
        <end position="221"/>
    </location>
</feature>
<dbReference type="RefSeq" id="WP_111249983.1">
    <property type="nucleotide sequence ID" value="NZ_QKWH01000002.1"/>
</dbReference>
<dbReference type="InterPro" id="IPR013556">
    <property type="entry name" value="Flag_M-ring_C"/>
</dbReference>
<protein>
    <recommendedName>
        <fullName evidence="9">Flagellar M-ring protein</fullName>
    </recommendedName>
</protein>
<dbReference type="NCBIfam" id="TIGR00206">
    <property type="entry name" value="fliF"/>
    <property type="match status" value="1"/>
</dbReference>
<dbReference type="Gene3D" id="3.30.300.30">
    <property type="match status" value="1"/>
</dbReference>
<evidence type="ECO:0000256" key="9">
    <source>
        <dbReference type="PIRNR" id="PIRNR004862"/>
    </source>
</evidence>
<evidence type="ECO:0000256" key="5">
    <source>
        <dbReference type="ARBA" id="ARBA00022692"/>
    </source>
</evidence>
<evidence type="ECO:0000259" key="12">
    <source>
        <dbReference type="Pfam" id="PF01514"/>
    </source>
</evidence>
<dbReference type="Pfam" id="PF08345">
    <property type="entry name" value="YscJ_FliF_C"/>
    <property type="match status" value="1"/>
</dbReference>
<evidence type="ECO:0000313" key="15">
    <source>
        <dbReference type="Proteomes" id="UP000248783"/>
    </source>
</evidence>
<name>A0A2W5X0D0_9MICO</name>
<organism evidence="14 15">
    <name type="scientific">Xylanimonas oleitrophica</name>
    <dbReference type="NCBI Taxonomy" id="2607479"/>
    <lineage>
        <taxon>Bacteria</taxon>
        <taxon>Bacillati</taxon>
        <taxon>Actinomycetota</taxon>
        <taxon>Actinomycetes</taxon>
        <taxon>Micrococcales</taxon>
        <taxon>Promicromonosporaceae</taxon>
        <taxon>Xylanimonas</taxon>
    </lineage>
</organism>
<dbReference type="InterPro" id="IPR006182">
    <property type="entry name" value="FliF_N_dom"/>
</dbReference>
<evidence type="ECO:0000256" key="8">
    <source>
        <dbReference type="ARBA" id="ARBA00023143"/>
    </source>
</evidence>
<dbReference type="PANTHER" id="PTHR30046">
    <property type="entry name" value="FLAGELLAR M-RING PROTEIN"/>
    <property type="match status" value="1"/>
</dbReference>
<evidence type="ECO:0000256" key="7">
    <source>
        <dbReference type="ARBA" id="ARBA00023136"/>
    </source>
</evidence>
<keyword evidence="7 11" id="KW-0472">Membrane</keyword>
<dbReference type="InterPro" id="IPR043427">
    <property type="entry name" value="YscJ/FliF"/>
</dbReference>
<dbReference type="GO" id="GO:0003774">
    <property type="term" value="F:cytoskeletal motor activity"/>
    <property type="evidence" value="ECO:0007669"/>
    <property type="project" value="InterPro"/>
</dbReference>
<dbReference type="InterPro" id="IPR000067">
    <property type="entry name" value="FlgMring_FliF"/>
</dbReference>
<dbReference type="EMBL" id="QKWH01000002">
    <property type="protein sequence ID" value="PZR54126.1"/>
    <property type="molecule type" value="Genomic_DNA"/>
</dbReference>
<comment type="caution">
    <text evidence="14">The sequence shown here is derived from an EMBL/GenBank/DDBJ whole genome shotgun (WGS) entry which is preliminary data.</text>
</comment>
<evidence type="ECO:0000256" key="3">
    <source>
        <dbReference type="ARBA" id="ARBA00007971"/>
    </source>
</evidence>
<dbReference type="InterPro" id="IPR045851">
    <property type="entry name" value="AMP-bd_C_sf"/>
</dbReference>
<gene>
    <name evidence="14" type="primary">fliF</name>
    <name evidence="14" type="ORF">DNL40_04090</name>
</gene>
<comment type="subcellular location">
    <subcellularLocation>
        <location evidence="1 9">Bacterial flagellum basal body</location>
    </subcellularLocation>
    <subcellularLocation>
        <location evidence="2">Cell membrane</location>
        <topology evidence="2">Multi-pass membrane protein</topology>
    </subcellularLocation>
</comment>
<dbReference type="Proteomes" id="UP000248783">
    <property type="component" value="Unassembled WGS sequence"/>
</dbReference>
<keyword evidence="15" id="KW-1185">Reference proteome</keyword>
<dbReference type="GO" id="GO:0005886">
    <property type="term" value="C:plasma membrane"/>
    <property type="evidence" value="ECO:0007669"/>
    <property type="project" value="UniProtKB-SubCell"/>
</dbReference>
<keyword evidence="6 11" id="KW-1133">Transmembrane helix</keyword>
<evidence type="ECO:0000259" key="13">
    <source>
        <dbReference type="Pfam" id="PF08345"/>
    </source>
</evidence>